<accession>A0A0F9CNM5</accession>
<protein>
    <submittedName>
        <fullName evidence="2">Uncharacterized protein</fullName>
    </submittedName>
</protein>
<dbReference type="EMBL" id="LAZR01032413">
    <property type="protein sequence ID" value="KKL50963.1"/>
    <property type="molecule type" value="Genomic_DNA"/>
</dbReference>
<name>A0A0F9CNM5_9ZZZZ</name>
<feature type="compositionally biased region" description="Basic residues" evidence="1">
    <location>
        <begin position="22"/>
        <end position="41"/>
    </location>
</feature>
<evidence type="ECO:0000256" key="1">
    <source>
        <dbReference type="SAM" id="MobiDB-lite"/>
    </source>
</evidence>
<reference evidence="2" key="1">
    <citation type="journal article" date="2015" name="Nature">
        <title>Complex archaea that bridge the gap between prokaryotes and eukaryotes.</title>
        <authorList>
            <person name="Spang A."/>
            <person name="Saw J.H."/>
            <person name="Jorgensen S.L."/>
            <person name="Zaremba-Niedzwiedzka K."/>
            <person name="Martijn J."/>
            <person name="Lind A.E."/>
            <person name="van Eijk R."/>
            <person name="Schleper C."/>
            <person name="Guy L."/>
            <person name="Ettema T.J."/>
        </authorList>
    </citation>
    <scope>NUCLEOTIDE SEQUENCE</scope>
</reference>
<organism evidence="2">
    <name type="scientific">marine sediment metagenome</name>
    <dbReference type="NCBI Taxonomy" id="412755"/>
    <lineage>
        <taxon>unclassified sequences</taxon>
        <taxon>metagenomes</taxon>
        <taxon>ecological metagenomes</taxon>
    </lineage>
</organism>
<sequence length="237" mass="26543">MSKRPKSSDLNKALVEVSNPPKPKRIGPQKNKKPPLPQKKRTSIEHNRTRKIKERTNLVHITKAIVREGGTVADVGIILGCAAIEGSEVWLAKLKAQNLSIVEFMEIAKTRADIDLIRVAVKAATGYGYKEESQEFTPRLHEDEETGKIIALEGQDLPGKKKIQKKHQSADVTMLKFLLSSRMPEYFMERKEIKIDKRVVEVKAEAGAEIRGFCAGVLKAFGDGEVIEAEFVERLDE</sequence>
<dbReference type="AlphaFoldDB" id="A0A0F9CNM5"/>
<gene>
    <name evidence="2" type="ORF">LCGC14_2300230</name>
</gene>
<comment type="caution">
    <text evidence="2">The sequence shown here is derived from an EMBL/GenBank/DDBJ whole genome shotgun (WGS) entry which is preliminary data.</text>
</comment>
<feature type="region of interest" description="Disordered" evidence="1">
    <location>
        <begin position="1"/>
        <end position="45"/>
    </location>
</feature>
<proteinExistence type="predicted"/>
<evidence type="ECO:0000313" key="2">
    <source>
        <dbReference type="EMBL" id="KKL50963.1"/>
    </source>
</evidence>